<protein>
    <recommendedName>
        <fullName evidence="2">adenosylhomocysteine nucleosidase</fullName>
        <ecNumber evidence="2">3.2.2.9</ecNumber>
    </recommendedName>
</protein>
<dbReference type="EMBL" id="DVMN01000015">
    <property type="protein sequence ID" value="HIU20803.1"/>
    <property type="molecule type" value="Genomic_DNA"/>
</dbReference>
<dbReference type="GO" id="GO:0019284">
    <property type="term" value="P:L-methionine salvage from S-adenosylmethionine"/>
    <property type="evidence" value="ECO:0007669"/>
    <property type="project" value="TreeGrafter"/>
</dbReference>
<dbReference type="InterPro" id="IPR035994">
    <property type="entry name" value="Nucleoside_phosphorylase_sf"/>
</dbReference>
<dbReference type="Gene3D" id="3.40.50.1580">
    <property type="entry name" value="Nucleoside phosphorylase domain"/>
    <property type="match status" value="1"/>
</dbReference>
<proteinExistence type="predicted"/>
<dbReference type="GO" id="GO:0005829">
    <property type="term" value="C:cytosol"/>
    <property type="evidence" value="ECO:0007669"/>
    <property type="project" value="TreeGrafter"/>
</dbReference>
<dbReference type="PANTHER" id="PTHR46832:SF1">
    <property type="entry name" value="5'-METHYLTHIOADENOSINE_S-ADENOSYLHOMOCYSTEINE NUCLEOSIDASE"/>
    <property type="match status" value="1"/>
</dbReference>
<dbReference type="Pfam" id="PF01048">
    <property type="entry name" value="PNP_UDP_1"/>
    <property type="match status" value="1"/>
</dbReference>
<dbReference type="AlphaFoldDB" id="A0A9D1HQJ8"/>
<dbReference type="InterPro" id="IPR000845">
    <property type="entry name" value="Nucleoside_phosphorylase_d"/>
</dbReference>
<dbReference type="Proteomes" id="UP000824088">
    <property type="component" value="Unassembled WGS sequence"/>
</dbReference>
<evidence type="ECO:0000256" key="3">
    <source>
        <dbReference type="ARBA" id="ARBA00022605"/>
    </source>
</evidence>
<dbReference type="GO" id="GO:0019509">
    <property type="term" value="P:L-methionine salvage from methylthioadenosine"/>
    <property type="evidence" value="ECO:0007669"/>
    <property type="project" value="InterPro"/>
</dbReference>
<dbReference type="SUPFAM" id="SSF53167">
    <property type="entry name" value="Purine and uridine phosphorylases"/>
    <property type="match status" value="1"/>
</dbReference>
<dbReference type="GO" id="GO:0008782">
    <property type="term" value="F:adenosylhomocysteine nucleosidase activity"/>
    <property type="evidence" value="ECO:0007669"/>
    <property type="project" value="UniProtKB-EC"/>
</dbReference>
<name>A0A9D1HQJ8_9FIRM</name>
<keyword evidence="4 7" id="KW-0378">Hydrolase</keyword>
<evidence type="ECO:0000313" key="7">
    <source>
        <dbReference type="EMBL" id="HIU20803.1"/>
    </source>
</evidence>
<keyword evidence="7" id="KW-0326">Glycosidase</keyword>
<accession>A0A9D1HQJ8</accession>
<keyword evidence="5" id="KW-0486">Methionine biosynthesis</keyword>
<evidence type="ECO:0000256" key="2">
    <source>
        <dbReference type="ARBA" id="ARBA00011974"/>
    </source>
</evidence>
<comment type="pathway">
    <text evidence="1">Amino-acid biosynthesis; L-methionine biosynthesis via salvage pathway; S-methyl-5-thio-alpha-D-ribose 1-phosphate from S-methyl-5'-thioadenosine (hydrolase route): step 1/2.</text>
</comment>
<reference evidence="7" key="1">
    <citation type="submission" date="2020-10" db="EMBL/GenBank/DDBJ databases">
        <authorList>
            <person name="Gilroy R."/>
        </authorList>
    </citation>
    <scope>NUCLEOTIDE SEQUENCE</scope>
    <source>
        <strain evidence="7">1063</strain>
    </source>
</reference>
<reference evidence="7" key="2">
    <citation type="journal article" date="2021" name="PeerJ">
        <title>Extensive microbial diversity within the chicken gut microbiome revealed by metagenomics and culture.</title>
        <authorList>
            <person name="Gilroy R."/>
            <person name="Ravi A."/>
            <person name="Getino M."/>
            <person name="Pursley I."/>
            <person name="Horton D.L."/>
            <person name="Alikhan N.F."/>
            <person name="Baker D."/>
            <person name="Gharbi K."/>
            <person name="Hall N."/>
            <person name="Watson M."/>
            <person name="Adriaenssens E.M."/>
            <person name="Foster-Nyarko E."/>
            <person name="Jarju S."/>
            <person name="Secka A."/>
            <person name="Antonio M."/>
            <person name="Oren A."/>
            <person name="Chaudhuri R.R."/>
            <person name="La Ragione R."/>
            <person name="Hildebrand F."/>
            <person name="Pallen M.J."/>
        </authorList>
    </citation>
    <scope>NUCLEOTIDE SEQUENCE</scope>
    <source>
        <strain evidence="7">1063</strain>
    </source>
</reference>
<evidence type="ECO:0000256" key="1">
    <source>
        <dbReference type="ARBA" id="ARBA00004945"/>
    </source>
</evidence>
<organism evidence="7 8">
    <name type="scientific">Candidatus Limadaptatus stercorigallinarum</name>
    <dbReference type="NCBI Taxonomy" id="2840845"/>
    <lineage>
        <taxon>Bacteria</taxon>
        <taxon>Bacillati</taxon>
        <taxon>Bacillota</taxon>
        <taxon>Clostridia</taxon>
        <taxon>Eubacteriales</taxon>
        <taxon>Candidatus Limadaptatus</taxon>
    </lineage>
</organism>
<feature type="domain" description="Nucleoside phosphorylase" evidence="6">
    <location>
        <begin position="2"/>
        <end position="216"/>
    </location>
</feature>
<dbReference type="GO" id="GO:0009164">
    <property type="term" value="P:nucleoside catabolic process"/>
    <property type="evidence" value="ECO:0007669"/>
    <property type="project" value="InterPro"/>
</dbReference>
<dbReference type="GO" id="GO:0008930">
    <property type="term" value="F:methylthioadenosine nucleosidase activity"/>
    <property type="evidence" value="ECO:0007669"/>
    <property type="project" value="InterPro"/>
</dbReference>
<dbReference type="InterPro" id="IPR010049">
    <property type="entry name" value="MTA_SAH_Nsdase"/>
</dbReference>
<sequence length="241" mass="26250">MRIAIITAMAEETTPILEKLGNVVAEDVVSGVKIKQIETGKHTVYLATSGIGEIRAALAVQLLVDLFDVEAVLNFGFVGSLNREIPVGELVLVERAVHHQFDISAVNGVPLGFYDDKDTPYFYTDGTLLEKVQSALPRRLRTVTAASGDKFVADGETKEFLRETFFADICEMEIAGICLASERNGLPVFSMKVVSDGADESATVSFGEVLEKGLSKYEHLLPYVLDALSDDKKRPDPPAKI</sequence>
<dbReference type="NCBIfam" id="TIGR01704">
    <property type="entry name" value="MTA_SAH-Nsdase"/>
    <property type="match status" value="1"/>
</dbReference>
<dbReference type="PANTHER" id="PTHR46832">
    <property type="entry name" value="5'-METHYLTHIOADENOSINE/S-ADENOSYLHOMOCYSTEINE NUCLEOSIDASE"/>
    <property type="match status" value="1"/>
</dbReference>
<gene>
    <name evidence="7" type="primary">mtnN</name>
    <name evidence="7" type="ORF">IAD51_00960</name>
</gene>
<dbReference type="EC" id="3.2.2.9" evidence="2"/>
<keyword evidence="3" id="KW-0028">Amino-acid biosynthesis</keyword>
<evidence type="ECO:0000256" key="5">
    <source>
        <dbReference type="ARBA" id="ARBA00023167"/>
    </source>
</evidence>
<evidence type="ECO:0000313" key="8">
    <source>
        <dbReference type="Proteomes" id="UP000824088"/>
    </source>
</evidence>
<evidence type="ECO:0000256" key="4">
    <source>
        <dbReference type="ARBA" id="ARBA00022801"/>
    </source>
</evidence>
<evidence type="ECO:0000259" key="6">
    <source>
        <dbReference type="Pfam" id="PF01048"/>
    </source>
</evidence>
<comment type="caution">
    <text evidence="7">The sequence shown here is derived from an EMBL/GenBank/DDBJ whole genome shotgun (WGS) entry which is preliminary data.</text>
</comment>
<dbReference type="CDD" id="cd09008">
    <property type="entry name" value="MTAN"/>
    <property type="match status" value="1"/>
</dbReference>